<dbReference type="InterPro" id="IPR005467">
    <property type="entry name" value="His_kinase_dom"/>
</dbReference>
<dbReference type="InterPro" id="IPR004358">
    <property type="entry name" value="Sig_transdc_His_kin-like_C"/>
</dbReference>
<dbReference type="GO" id="GO:0000155">
    <property type="term" value="F:phosphorelay sensor kinase activity"/>
    <property type="evidence" value="ECO:0007669"/>
    <property type="project" value="InterPro"/>
</dbReference>
<evidence type="ECO:0000313" key="15">
    <source>
        <dbReference type="Proteomes" id="UP000318681"/>
    </source>
</evidence>
<dbReference type="PANTHER" id="PTHR45436">
    <property type="entry name" value="SENSOR HISTIDINE KINASE YKOH"/>
    <property type="match status" value="1"/>
</dbReference>
<accession>A0A558QXQ2</accession>
<dbReference type="CDD" id="cd00075">
    <property type="entry name" value="HATPase"/>
    <property type="match status" value="1"/>
</dbReference>
<evidence type="ECO:0000256" key="6">
    <source>
        <dbReference type="ARBA" id="ARBA00022692"/>
    </source>
</evidence>
<keyword evidence="4" id="KW-0597">Phosphoprotein</keyword>
<comment type="catalytic activity">
    <reaction evidence="1">
        <text>ATP + protein L-histidine = ADP + protein N-phospho-L-histidine.</text>
        <dbReference type="EC" id="2.7.13.3"/>
    </reaction>
</comment>
<keyword evidence="15" id="KW-1185">Reference proteome</keyword>
<dbReference type="PANTHER" id="PTHR45436:SF8">
    <property type="entry name" value="HISTIDINE KINASE"/>
    <property type="match status" value="1"/>
</dbReference>
<dbReference type="CDD" id="cd00082">
    <property type="entry name" value="HisKA"/>
    <property type="match status" value="1"/>
</dbReference>
<evidence type="ECO:0000256" key="5">
    <source>
        <dbReference type="ARBA" id="ARBA00022679"/>
    </source>
</evidence>
<dbReference type="SMART" id="SM00387">
    <property type="entry name" value="HATPase_c"/>
    <property type="match status" value="1"/>
</dbReference>
<evidence type="ECO:0000256" key="8">
    <source>
        <dbReference type="ARBA" id="ARBA00022989"/>
    </source>
</evidence>
<evidence type="ECO:0000313" key="14">
    <source>
        <dbReference type="EMBL" id="TVV71934.1"/>
    </source>
</evidence>
<evidence type="ECO:0000259" key="12">
    <source>
        <dbReference type="PROSITE" id="PS50109"/>
    </source>
</evidence>
<feature type="domain" description="HAMP" evidence="13">
    <location>
        <begin position="188"/>
        <end position="241"/>
    </location>
</feature>
<dbReference type="Proteomes" id="UP000318681">
    <property type="component" value="Unassembled WGS sequence"/>
</dbReference>
<feature type="transmembrane region" description="Helical" evidence="11">
    <location>
        <begin position="20"/>
        <end position="41"/>
    </location>
</feature>
<evidence type="ECO:0000256" key="11">
    <source>
        <dbReference type="SAM" id="Phobius"/>
    </source>
</evidence>
<evidence type="ECO:0000256" key="3">
    <source>
        <dbReference type="ARBA" id="ARBA00012438"/>
    </source>
</evidence>
<proteinExistence type="predicted"/>
<dbReference type="Gene3D" id="6.10.340.10">
    <property type="match status" value="1"/>
</dbReference>
<dbReference type="InterPro" id="IPR050428">
    <property type="entry name" value="TCS_sensor_his_kinase"/>
</dbReference>
<evidence type="ECO:0000256" key="7">
    <source>
        <dbReference type="ARBA" id="ARBA00022777"/>
    </source>
</evidence>
<dbReference type="SMART" id="SM00304">
    <property type="entry name" value="HAMP"/>
    <property type="match status" value="1"/>
</dbReference>
<dbReference type="InterPro" id="IPR036097">
    <property type="entry name" value="HisK_dim/P_sf"/>
</dbReference>
<dbReference type="InterPro" id="IPR003660">
    <property type="entry name" value="HAMP_dom"/>
</dbReference>
<keyword evidence="5" id="KW-0808">Transferase</keyword>
<comment type="caution">
    <text evidence="14">The sequence shown here is derived from an EMBL/GenBank/DDBJ whole genome shotgun (WGS) entry which is preliminary data.</text>
</comment>
<dbReference type="OrthoDB" id="9815202at2"/>
<sequence>MPAPASARAHGARVPVTMRVAALAMLLALLSNLALIGFVWWRTHDDALAALRGQAVEQARALSDVYADGGVRALRATIADLRDAGDPRFVAALLDGAGRPRDGNIVSHIPGAERHVAGFQIVRLHAAGTAATEEAGVVIRPLGRAGWLVSGLTFSERLTLQRTLERSLALAVVLSLLFGLLCGLVTAGYVGSRVRAIAVSVDEVGAGDLARRAPITGSGDAFDLLSTRINLMLDRISALMAELRLLTDSLAHDLRSPVGRLRARIERAMTTEDEAQREALLGGVLQETDALMRILTTVLEIGRSEAMAGRERFAALDPADLAAELAEMYEPLAEEAGVALVLEATPGISPARFAGHRQMLAQALSNLIDNALHYGAAGGTIALFVGVEGDMLHLGVADRGPGIAAGDEAEARRRFGRLDHSRSAPGAGLGLALVEAVAHLHGGTLRLDDNRPGLRATLLLPMARNSA</sequence>
<dbReference type="InterPro" id="IPR003661">
    <property type="entry name" value="HisK_dim/P_dom"/>
</dbReference>
<dbReference type="AlphaFoldDB" id="A0A558QXQ2"/>
<keyword evidence="9" id="KW-0902">Two-component regulatory system</keyword>
<dbReference type="RefSeq" id="WP_145154080.1">
    <property type="nucleotide sequence ID" value="NZ_VNIM01000076.1"/>
</dbReference>
<dbReference type="GO" id="GO:0005886">
    <property type="term" value="C:plasma membrane"/>
    <property type="evidence" value="ECO:0007669"/>
    <property type="project" value="TreeGrafter"/>
</dbReference>
<keyword evidence="7 14" id="KW-0418">Kinase</keyword>
<dbReference type="SUPFAM" id="SSF55874">
    <property type="entry name" value="ATPase domain of HSP90 chaperone/DNA topoisomerase II/histidine kinase"/>
    <property type="match status" value="1"/>
</dbReference>
<reference evidence="14 15" key="1">
    <citation type="submission" date="2019-07" db="EMBL/GenBank/DDBJ databases">
        <title>Sphingomonas solaris sp. nov., isolated from a solar panel from Boston, Massachusetts.</title>
        <authorList>
            <person name="Tanner K."/>
            <person name="Pascual J."/>
            <person name="Mancuso C."/>
            <person name="Pereto J."/>
            <person name="Khalil A."/>
            <person name="Vilanova C."/>
        </authorList>
    </citation>
    <scope>NUCLEOTIDE SEQUENCE [LARGE SCALE GENOMIC DNA]</scope>
    <source>
        <strain evidence="14 15">R4DWN</strain>
    </source>
</reference>
<evidence type="ECO:0000256" key="4">
    <source>
        <dbReference type="ARBA" id="ARBA00022553"/>
    </source>
</evidence>
<keyword evidence="8 11" id="KW-1133">Transmembrane helix</keyword>
<organism evidence="14 15">
    <name type="scientific">Alterirhizorhabdus solaris</name>
    <dbReference type="NCBI Taxonomy" id="2529389"/>
    <lineage>
        <taxon>Bacteria</taxon>
        <taxon>Pseudomonadati</taxon>
        <taxon>Pseudomonadota</taxon>
        <taxon>Alphaproteobacteria</taxon>
        <taxon>Sphingomonadales</taxon>
        <taxon>Rhizorhabdaceae</taxon>
        <taxon>Alterirhizorhabdus</taxon>
    </lineage>
</organism>
<name>A0A558QXQ2_9SPHN</name>
<keyword evidence="10 11" id="KW-0472">Membrane</keyword>
<dbReference type="EC" id="2.7.13.3" evidence="3"/>
<protein>
    <recommendedName>
        <fullName evidence="3">histidine kinase</fullName>
        <ecNumber evidence="3">2.7.13.3</ecNumber>
    </recommendedName>
</protein>
<dbReference type="PROSITE" id="PS50885">
    <property type="entry name" value="HAMP"/>
    <property type="match status" value="1"/>
</dbReference>
<feature type="transmembrane region" description="Helical" evidence="11">
    <location>
        <begin position="167"/>
        <end position="190"/>
    </location>
</feature>
<dbReference type="InterPro" id="IPR036890">
    <property type="entry name" value="HATPase_C_sf"/>
</dbReference>
<evidence type="ECO:0000256" key="9">
    <source>
        <dbReference type="ARBA" id="ARBA00023012"/>
    </source>
</evidence>
<dbReference type="Gene3D" id="3.30.565.10">
    <property type="entry name" value="Histidine kinase-like ATPase, C-terminal domain"/>
    <property type="match status" value="1"/>
</dbReference>
<dbReference type="SUPFAM" id="SSF47384">
    <property type="entry name" value="Homodimeric domain of signal transducing histidine kinase"/>
    <property type="match status" value="1"/>
</dbReference>
<gene>
    <name evidence="14" type="ORF">FOY91_15745</name>
</gene>
<dbReference type="PROSITE" id="PS50109">
    <property type="entry name" value="HIS_KIN"/>
    <property type="match status" value="1"/>
</dbReference>
<dbReference type="Pfam" id="PF02518">
    <property type="entry name" value="HATPase_c"/>
    <property type="match status" value="1"/>
</dbReference>
<evidence type="ECO:0000259" key="13">
    <source>
        <dbReference type="PROSITE" id="PS50885"/>
    </source>
</evidence>
<evidence type="ECO:0000256" key="10">
    <source>
        <dbReference type="ARBA" id="ARBA00023136"/>
    </source>
</evidence>
<evidence type="ECO:0000256" key="2">
    <source>
        <dbReference type="ARBA" id="ARBA00004370"/>
    </source>
</evidence>
<keyword evidence="6 11" id="KW-0812">Transmembrane</keyword>
<dbReference type="EMBL" id="VNIM01000076">
    <property type="protein sequence ID" value="TVV71934.1"/>
    <property type="molecule type" value="Genomic_DNA"/>
</dbReference>
<comment type="subcellular location">
    <subcellularLocation>
        <location evidence="2">Membrane</location>
    </subcellularLocation>
</comment>
<dbReference type="PRINTS" id="PR00344">
    <property type="entry name" value="BCTRLSENSOR"/>
</dbReference>
<feature type="domain" description="Histidine kinase" evidence="12">
    <location>
        <begin position="249"/>
        <end position="464"/>
    </location>
</feature>
<dbReference type="SMART" id="SM00388">
    <property type="entry name" value="HisKA"/>
    <property type="match status" value="1"/>
</dbReference>
<dbReference type="InterPro" id="IPR003594">
    <property type="entry name" value="HATPase_dom"/>
</dbReference>
<evidence type="ECO:0000256" key="1">
    <source>
        <dbReference type="ARBA" id="ARBA00000085"/>
    </source>
</evidence>